<dbReference type="Proteomes" id="UP000014803">
    <property type="component" value="Chromosome"/>
</dbReference>
<dbReference type="AlphaFoldDB" id="S4YDJ1"/>
<feature type="compositionally biased region" description="Low complexity" evidence="1">
    <location>
        <begin position="488"/>
        <end position="509"/>
    </location>
</feature>
<dbReference type="HOGENOM" id="CLU_487258_0_0_7"/>
<feature type="transmembrane region" description="Helical" evidence="2">
    <location>
        <begin position="304"/>
        <end position="323"/>
    </location>
</feature>
<dbReference type="NCBIfam" id="NF041621">
    <property type="entry name" value="MXAN_5187_C_dom"/>
    <property type="match status" value="1"/>
</dbReference>
<feature type="compositionally biased region" description="Acidic residues" evidence="1">
    <location>
        <begin position="446"/>
        <end position="455"/>
    </location>
</feature>
<name>S4YDJ1_SORCE</name>
<feature type="compositionally biased region" description="Pro residues" evidence="1">
    <location>
        <begin position="471"/>
        <end position="487"/>
    </location>
</feature>
<dbReference type="KEGG" id="scu:SCE1572_44120"/>
<dbReference type="PATRIC" id="fig|1254432.3.peg.9972"/>
<keyword evidence="2" id="KW-1133">Transmembrane helix</keyword>
<organism evidence="3 4">
    <name type="scientific">Sorangium cellulosum So0157-2</name>
    <dbReference type="NCBI Taxonomy" id="1254432"/>
    <lineage>
        <taxon>Bacteria</taxon>
        <taxon>Pseudomonadati</taxon>
        <taxon>Myxococcota</taxon>
        <taxon>Polyangia</taxon>
        <taxon>Polyangiales</taxon>
        <taxon>Polyangiaceae</taxon>
        <taxon>Sorangium</taxon>
    </lineage>
</organism>
<keyword evidence="2" id="KW-0472">Membrane</keyword>
<protein>
    <recommendedName>
        <fullName evidence="5">Double Cache domain-containing protein</fullName>
    </recommendedName>
</protein>
<evidence type="ECO:0000313" key="4">
    <source>
        <dbReference type="Proteomes" id="UP000014803"/>
    </source>
</evidence>
<dbReference type="eggNOG" id="COG3266">
    <property type="taxonomic scope" value="Bacteria"/>
</dbReference>
<reference evidence="3 4" key="1">
    <citation type="journal article" date="2013" name="Sci. Rep.">
        <title>Extraordinary expansion of a Sorangium cellulosum genome from an alkaline milieu.</title>
        <authorList>
            <person name="Han K."/>
            <person name="Li Z.F."/>
            <person name="Peng R."/>
            <person name="Zhu L.P."/>
            <person name="Zhou T."/>
            <person name="Wang L.G."/>
            <person name="Li S.G."/>
            <person name="Zhang X.B."/>
            <person name="Hu W."/>
            <person name="Wu Z.H."/>
            <person name="Qin N."/>
            <person name="Li Y.Z."/>
        </authorList>
    </citation>
    <scope>NUCLEOTIDE SEQUENCE [LARGE SCALE GENOMIC DNA]</scope>
    <source>
        <strain evidence="3 4">So0157-2</strain>
    </source>
</reference>
<dbReference type="EMBL" id="CP003969">
    <property type="protein sequence ID" value="AGP40873.1"/>
    <property type="molecule type" value="Genomic_DNA"/>
</dbReference>
<keyword evidence="2" id="KW-0812">Transmembrane</keyword>
<evidence type="ECO:0008006" key="5">
    <source>
        <dbReference type="Google" id="ProtNLM"/>
    </source>
</evidence>
<sequence>MLLSRFWYGVLALALGAAIFVLFVAAQLYNRSSHRAMSEALSADSSAVEWFLNDDARKRSSALIRVALNPALRTALAKSSADPKPGAEQREKARTALRSAVAEVPPELKFDHVWAVDAAGRVVASVDFEHREDWELGGYPLVADALHGWIRDDAWVWKGRILRVVARPVEQDVNGEPVGAVIGAKIIDDTFARAVTKRTGAAVGFYAEGARVASGAPEGFDKANLDQITQDLKLLDDNKDYLEKGRSEVRVIGQHLGVVYARLPGEAWELGAGYAVGRLAASVDSPLNFLDKANNDDKSQVPTLLLLAGTLVLAAIGLVFSFLEHTRPLHVFRNEAARFAKGEVDVLAPSRFRGAYRKIAADINDGVEKVAAKGGAPRKAADLEQVLGPIPAQPAMSAFSVPLGPGEPRPDSRPSYPKPMVSPRGPTRRPGSHPLSNPPPARDSEEPVEAVEEISDANIAPSALGPTGAPGRPPPRRPPPPPPPKAPGAPAAAPPVAEATSAPEAPAARQDGAGDPDELAEWNAVYEEFLSVKQQCGEPTNALTFEKFKGTLQRNKDALVARHNCSRVRFTVYVKDGKAALKASPVK</sequence>
<evidence type="ECO:0000313" key="3">
    <source>
        <dbReference type="EMBL" id="AGP40873.1"/>
    </source>
</evidence>
<gene>
    <name evidence="3" type="ORF">SCE1572_44120</name>
</gene>
<dbReference type="OrthoDB" id="5488206at2"/>
<dbReference type="InterPro" id="IPR048134">
    <property type="entry name" value="MXAN_5187-like"/>
</dbReference>
<feature type="region of interest" description="Disordered" evidence="1">
    <location>
        <begin position="397"/>
        <end position="520"/>
    </location>
</feature>
<dbReference type="NCBIfam" id="NF041620">
    <property type="entry name" value="MXAN_5187_fam"/>
    <property type="match status" value="1"/>
</dbReference>
<proteinExistence type="predicted"/>
<evidence type="ECO:0000256" key="2">
    <source>
        <dbReference type="SAM" id="Phobius"/>
    </source>
</evidence>
<evidence type="ECO:0000256" key="1">
    <source>
        <dbReference type="SAM" id="MobiDB-lite"/>
    </source>
</evidence>
<accession>S4YDJ1</accession>
<feature type="transmembrane region" description="Helical" evidence="2">
    <location>
        <begin position="6"/>
        <end position="29"/>
    </location>
</feature>
<dbReference type="STRING" id="1254432.SCE1572_44120"/>
<dbReference type="RefSeq" id="WP_020740676.1">
    <property type="nucleotide sequence ID" value="NC_021658.1"/>
</dbReference>